<dbReference type="Gene3D" id="3.40.50.1820">
    <property type="entry name" value="alpha/beta hydrolase"/>
    <property type="match status" value="1"/>
</dbReference>
<dbReference type="RefSeq" id="WP_120602203.1">
    <property type="nucleotide sequence ID" value="NZ_JABFJX010000386.1"/>
</dbReference>
<evidence type="ECO:0000256" key="1">
    <source>
        <dbReference type="SAM" id="SignalP"/>
    </source>
</evidence>
<name>A0A3A8KCA1_9BACT</name>
<dbReference type="AlphaFoldDB" id="A0A3A8KCA1"/>
<evidence type="ECO:0000313" key="2">
    <source>
        <dbReference type="EMBL" id="RKH04987.1"/>
    </source>
</evidence>
<dbReference type="EMBL" id="RAWE01000023">
    <property type="protein sequence ID" value="RKH04987.1"/>
    <property type="molecule type" value="Genomic_DNA"/>
</dbReference>
<feature type="chain" id="PRO_5017221006" evidence="1">
    <location>
        <begin position="21"/>
        <end position="275"/>
    </location>
</feature>
<dbReference type="GO" id="GO:0016787">
    <property type="term" value="F:hydrolase activity"/>
    <property type="evidence" value="ECO:0007669"/>
    <property type="project" value="UniProtKB-KW"/>
</dbReference>
<accession>A0A3A8KCA1</accession>
<keyword evidence="1" id="KW-0732">Signal</keyword>
<dbReference type="Proteomes" id="UP000268313">
    <property type="component" value="Unassembled WGS sequence"/>
</dbReference>
<dbReference type="PANTHER" id="PTHR48098">
    <property type="entry name" value="ENTEROCHELIN ESTERASE-RELATED"/>
    <property type="match status" value="1"/>
</dbReference>
<protein>
    <submittedName>
        <fullName evidence="2">Alpha/beta hydrolase</fullName>
    </submittedName>
</protein>
<dbReference type="PANTHER" id="PTHR48098:SF6">
    <property type="entry name" value="FERRI-BACILLIBACTIN ESTERASE BESA"/>
    <property type="match status" value="1"/>
</dbReference>
<proteinExistence type="predicted"/>
<dbReference type="InterPro" id="IPR029058">
    <property type="entry name" value="AB_hydrolase_fold"/>
</dbReference>
<gene>
    <name evidence="2" type="ORF">D7X32_09565</name>
</gene>
<keyword evidence="2" id="KW-0378">Hydrolase</keyword>
<dbReference type="InterPro" id="IPR050583">
    <property type="entry name" value="Mycobacterial_A85_antigen"/>
</dbReference>
<comment type="caution">
    <text evidence="2">The sequence shown here is derived from an EMBL/GenBank/DDBJ whole genome shotgun (WGS) entry which is preliminary data.</text>
</comment>
<dbReference type="InterPro" id="IPR000801">
    <property type="entry name" value="Esterase-like"/>
</dbReference>
<feature type="signal peptide" evidence="1">
    <location>
        <begin position="1"/>
        <end position="20"/>
    </location>
</feature>
<dbReference type="OrthoDB" id="5523653at2"/>
<dbReference type="Pfam" id="PF00756">
    <property type="entry name" value="Esterase"/>
    <property type="match status" value="1"/>
</dbReference>
<reference evidence="3" key="1">
    <citation type="submission" date="2018-09" db="EMBL/GenBank/DDBJ databases">
        <authorList>
            <person name="Livingstone P.G."/>
            <person name="Whitworth D.E."/>
        </authorList>
    </citation>
    <scope>NUCLEOTIDE SEQUENCE [LARGE SCALE GENOMIC DNA]</scope>
    <source>
        <strain evidence="3">CA043D</strain>
    </source>
</reference>
<dbReference type="SUPFAM" id="SSF53474">
    <property type="entry name" value="alpha/beta-Hydrolases"/>
    <property type="match status" value="1"/>
</dbReference>
<organism evidence="2 3">
    <name type="scientific">Corallococcus carmarthensis</name>
    <dbReference type="NCBI Taxonomy" id="2316728"/>
    <lineage>
        <taxon>Bacteria</taxon>
        <taxon>Pseudomonadati</taxon>
        <taxon>Myxococcota</taxon>
        <taxon>Myxococcia</taxon>
        <taxon>Myxococcales</taxon>
        <taxon>Cystobacterineae</taxon>
        <taxon>Myxococcaceae</taxon>
        <taxon>Corallococcus</taxon>
    </lineage>
</organism>
<evidence type="ECO:0000313" key="3">
    <source>
        <dbReference type="Proteomes" id="UP000268313"/>
    </source>
</evidence>
<keyword evidence="3" id="KW-1185">Reference proteome</keyword>
<sequence>MRCVRLFLFAVVLVSGVGHATEAEPMPPHATFTLPSKALREERRINVYTPPGYGAAKGVRYPVLYMPDGGEQEDFPHVATTVDTAIRAGEMRPVILVGIENTERRRDMTGPTQVAADKEIAPRVGGSAAFRAFLRDELMPHVRRKYRVTDETAIIGESLAGLFIMETFFLQPGMFGTSIALSPSLWWNNEEWVRKAGERLKARPDLKATLYMASAGDDVASEAGRLAEVFRVDAPAGLKWKYEPRPDLRHANIYRSLEAKVLREAFAPASTKSVP</sequence>